<dbReference type="AlphaFoldDB" id="A0A1H0A577"/>
<dbReference type="Proteomes" id="UP000199370">
    <property type="component" value="Unassembled WGS sequence"/>
</dbReference>
<evidence type="ECO:0000313" key="1">
    <source>
        <dbReference type="EMBL" id="SDN28123.1"/>
    </source>
</evidence>
<accession>A0A1H0A577</accession>
<gene>
    <name evidence="1" type="ORF">SAMN05192554_12438</name>
</gene>
<dbReference type="EMBL" id="FNIA01000024">
    <property type="protein sequence ID" value="SDN28123.1"/>
    <property type="molecule type" value="Genomic_DNA"/>
</dbReference>
<evidence type="ECO:0000313" key="2">
    <source>
        <dbReference type="Proteomes" id="UP000199370"/>
    </source>
</evidence>
<name>A0A1H0A577_9EURY</name>
<sequence length="33" mass="3679">MVQALRYVVWVAKTEEQTPVAGVDDTNLMSPET</sequence>
<keyword evidence="2" id="KW-1185">Reference proteome</keyword>
<proteinExistence type="predicted"/>
<reference evidence="1 2" key="1">
    <citation type="submission" date="2016-10" db="EMBL/GenBank/DDBJ databases">
        <authorList>
            <person name="de Groot N.N."/>
        </authorList>
    </citation>
    <scope>NUCLEOTIDE SEQUENCE [LARGE SCALE GENOMIC DNA]</scope>
    <source>
        <strain evidence="2">EB21,IBRC-M 10013,KCTC 4048</strain>
    </source>
</reference>
<protein>
    <submittedName>
        <fullName evidence="1">Uncharacterized protein</fullName>
    </submittedName>
</protein>
<organism evidence="1 2">
    <name type="scientific">Haloarchaeobius iranensis</name>
    <dbReference type="NCBI Taxonomy" id="996166"/>
    <lineage>
        <taxon>Archaea</taxon>
        <taxon>Methanobacteriati</taxon>
        <taxon>Methanobacteriota</taxon>
        <taxon>Stenosarchaea group</taxon>
        <taxon>Halobacteria</taxon>
        <taxon>Halobacteriales</taxon>
        <taxon>Halorubellaceae</taxon>
        <taxon>Haloarchaeobius</taxon>
    </lineage>
</organism>